<dbReference type="STRING" id="1117702.AQZ52_01020"/>
<dbReference type="InterPro" id="IPR011990">
    <property type="entry name" value="TPR-like_helical_dom_sf"/>
</dbReference>
<dbReference type="Gene3D" id="1.25.40.10">
    <property type="entry name" value="Tetratricopeptide repeat domain"/>
    <property type="match status" value="2"/>
</dbReference>
<name>A0A117UZB3_9SPHN</name>
<dbReference type="OrthoDB" id="7872805at2"/>
<comment type="caution">
    <text evidence="1">The sequence shown here is derived from an EMBL/GenBank/DDBJ whole genome shotgun (WGS) entry which is preliminary data.</text>
</comment>
<dbReference type="RefSeq" id="WP_067906102.1">
    <property type="nucleotide sequence ID" value="NZ_KQ954244.1"/>
</dbReference>
<reference evidence="1 2" key="1">
    <citation type="submission" date="2015-10" db="EMBL/GenBank/DDBJ databases">
        <title>Draft genome sequence of Novosphingobium fuchskuhlense DSM 25065 isolated from a surface water sample of the southwest basin of Lake Grosse Fuchskuhle.</title>
        <authorList>
            <person name="Ruckert C."/>
            <person name="Winkler A."/>
            <person name="Glaeser J."/>
            <person name="Grossart H.-P."/>
            <person name="Kalinowski J."/>
            <person name="Glaeser S."/>
        </authorList>
    </citation>
    <scope>NUCLEOTIDE SEQUENCE [LARGE SCALE GENOMIC DNA]</scope>
    <source>
        <strain evidence="1 2">FNE08-7</strain>
    </source>
</reference>
<organism evidence="1 2">
    <name type="scientific">Novosphingobium fuchskuhlense</name>
    <dbReference type="NCBI Taxonomy" id="1117702"/>
    <lineage>
        <taxon>Bacteria</taxon>
        <taxon>Pseudomonadati</taxon>
        <taxon>Pseudomonadota</taxon>
        <taxon>Alphaproteobacteria</taxon>
        <taxon>Sphingomonadales</taxon>
        <taxon>Sphingomonadaceae</taxon>
        <taxon>Novosphingobium</taxon>
    </lineage>
</organism>
<protein>
    <submittedName>
        <fullName evidence="1">Uncharacterized protein</fullName>
    </submittedName>
</protein>
<keyword evidence="2" id="KW-1185">Reference proteome</keyword>
<dbReference type="AlphaFoldDB" id="A0A117UZB3"/>
<evidence type="ECO:0000313" key="2">
    <source>
        <dbReference type="Proteomes" id="UP000058012"/>
    </source>
</evidence>
<accession>A0A117UZB3</accession>
<dbReference type="SUPFAM" id="SSF48452">
    <property type="entry name" value="TPR-like"/>
    <property type="match status" value="2"/>
</dbReference>
<proteinExistence type="predicted"/>
<dbReference type="EMBL" id="LLZS01000001">
    <property type="protein sequence ID" value="KUR73585.1"/>
    <property type="molecule type" value="Genomic_DNA"/>
</dbReference>
<sequence length="839" mass="93425">MSKIAITPIGTCRINTPLRRGAARYPFRLNLERVYGFVHTTEEALQQLEFMAGERGFAEEQLPLLFRPGERADAAAGQWQPADLTIIEISSAKSYRVGDTAVQSNYLTRYFADFFASVPRTRRFWQLASESDRASRAEMAAFLKADPVYNLYSKTDQALLASISMRMQGFDEILQHMGAMVERLGRNRILFVTHVNASGPDGAVIASRDKVIRWVKLAAERLGTQIFDPTGLMREFGQERAMEREGLDTTHYTNAFSDRWYTHVHREFVLPRIIEAGMDAEQGEAASPSLLAESIGAAIENDDFFEGARQLFVALADHPDNAALRLLAGQVYGQIGDYSAVVRMLTPLRESPEMTVPALASLMRAAYESGDAATAVEIADQLLTDEYETIEIYEMAGLAADKLGRADAAVHYAKLAFRLDPGQHRFATRVLDHYIATGETELMRSWHAEVRDRLAAAPNVPLARALAEWAVGRQDEQMFRAASLLVAQSEPRSMVRLVEEAATRGMLAAASETLVELVALSGSDDTGLMRSFRAMVADWPARCEALLEEGRIGDAYVLATGYMTVLPKNRDARRIERGIVLHLRDKIRSAQAIGDHEAVIRMGQGAGRMLFRRFEIAAAYARSLLAAGRGIEALAVARQGCEAFPENIDMRGLAAHIAASIGETALALTLYGELDFENDPAAERYRVRAERCFERAGRNGIKQIRTLVAAGEFEKAIALCRLLEQHTSARERVSVELVKLRRTLRNRLRELDEEEDTGTEPMRILRLMLAIMPEDPSTLRRAALEAMKLQDFETALDYWRELDRVSPGLESTANNISRCQIHAQRQAARASRMRPALAA</sequence>
<gene>
    <name evidence="1" type="ORF">AQZ52_01020</name>
</gene>
<dbReference type="Proteomes" id="UP000058012">
    <property type="component" value="Unassembled WGS sequence"/>
</dbReference>
<evidence type="ECO:0000313" key="1">
    <source>
        <dbReference type="EMBL" id="KUR73585.1"/>
    </source>
</evidence>